<reference evidence="1 2" key="1">
    <citation type="submission" date="2017-06" db="EMBL/GenBank/DDBJ databases">
        <title>Genome sequencing of cyanobaciteial culture collection at National Institute for Environmental Studies (NIES).</title>
        <authorList>
            <person name="Hirose Y."/>
            <person name="Shimura Y."/>
            <person name="Fujisawa T."/>
            <person name="Nakamura Y."/>
            <person name="Kawachi M."/>
        </authorList>
    </citation>
    <scope>NUCLEOTIDE SEQUENCE [LARGE SCALE GENOMIC DNA]</scope>
    <source>
        <strain evidence="1 2">NIES-2135</strain>
    </source>
</reference>
<dbReference type="AlphaFoldDB" id="A0A1Z4JPI2"/>
<sequence length="652" mass="74162">MTEIRQGKPTTRDIEALSNFMEWLEDESEDPGAVVLATLRDRFSEIKGWRRVIHGCSTLVETVCDPNLDYIDYKPEIKRCLEPSGAQQDLLKFISDRKTEINQRLAKDLEYSNQGPEELQEKRVNIAHDQGKLFGYASVESWLRSYGMSDSSWRVTAEVILERINLLPRLSPGEAVTPDRFRELITRQLNALEFCRNMIKQMLEKLGVSVNGQEDEVLQNAIEKIEHLRDWKKFAKTFCEKLKVPRTAFAVPSTDAIDDAIARQVSLRNAIAQWAGDCAQHWDSDRIDIAATLTQELLVEIAGNPDATADTINILISEDENLLEYAINVWAHNTYEESWSDDLVAAAEKSVIQLLKKIRDMDVESIGELSFDTPLTDATEPSLKSAIAQWAKDVGWEHADINAAEDHVKLLLTAIAEGRISEDPEEESLADAIAQWGTQQNADWMKDARFEQVVSIVEKVLRQYTIRKLGVYEALIGETGIYRVPHAEEGVSIEQICRLQTWNRFAEHLTASEKVLSLRQPSGNTLVDRAISVLNSYEQRHNQQLSEFQNFQSDVISYLRALALVVESAANGGSHAEKNARFRGVIALLETSIEKVRESRNTFVSSYWWNNPDLFRSDYPVRPLLDKLREQETELKRLKGEQPAQSNLEDIF</sequence>
<keyword evidence="2" id="KW-1185">Reference proteome</keyword>
<accession>A0A1Z4JPI2</accession>
<protein>
    <submittedName>
        <fullName evidence="1">Uncharacterized protein</fullName>
    </submittedName>
</protein>
<proteinExistence type="predicted"/>
<evidence type="ECO:0000313" key="2">
    <source>
        <dbReference type="Proteomes" id="UP000217895"/>
    </source>
</evidence>
<dbReference type="Proteomes" id="UP000217895">
    <property type="component" value="Chromosome"/>
</dbReference>
<name>A0A1Z4JPI2_LEPBY</name>
<dbReference type="EMBL" id="AP018203">
    <property type="protein sequence ID" value="BAY58567.1"/>
    <property type="molecule type" value="Genomic_DNA"/>
</dbReference>
<gene>
    <name evidence="1" type="ORF">NIES2135_54400</name>
</gene>
<evidence type="ECO:0000313" key="1">
    <source>
        <dbReference type="EMBL" id="BAY58567.1"/>
    </source>
</evidence>
<organism evidence="1 2">
    <name type="scientific">Leptolyngbya boryana NIES-2135</name>
    <dbReference type="NCBI Taxonomy" id="1973484"/>
    <lineage>
        <taxon>Bacteria</taxon>
        <taxon>Bacillati</taxon>
        <taxon>Cyanobacteriota</taxon>
        <taxon>Cyanophyceae</taxon>
        <taxon>Leptolyngbyales</taxon>
        <taxon>Leptolyngbyaceae</taxon>
        <taxon>Leptolyngbya group</taxon>
        <taxon>Leptolyngbya</taxon>
    </lineage>
</organism>